<dbReference type="InterPro" id="IPR005064">
    <property type="entry name" value="BUG"/>
</dbReference>
<dbReference type="PANTHER" id="PTHR42928:SF5">
    <property type="entry name" value="BLR1237 PROTEIN"/>
    <property type="match status" value="1"/>
</dbReference>
<dbReference type="PROSITE" id="PS51257">
    <property type="entry name" value="PROKAR_LIPOPROTEIN"/>
    <property type="match status" value="1"/>
</dbReference>
<sequence length="340" mass="36442">MKIIGKRYVVAVFTVILALGTLGCSADKWVARSEYQAGAERGESDYPNKDVELVVGYTAGGGTDVVARIVVEAANKYMPRGKRIVVTTKPGSSGTIALADVMQAQPDGYKLGSVTTGNLAIQPNYGQTPFQSNSFIPLAQFNSAQNLLAVRADAPWQTYDEWLAWVKKHPGHFTYGSSGAGNSQHLAMEAVNILEGIQTKHVPFDGAALSITALLGGHVDGIVLLSQEAKNYVDSGRIRVLANAGTSEIPAFQHAVFLRDKGFIGLDTWSGVVAPKDTPPDIVNTLRDVFRQALLDPATTAAFSEIGIEPAYQDSERFAKTIAQTNHLTRDVAKVIGLVK</sequence>
<dbReference type="InterPro" id="IPR042100">
    <property type="entry name" value="Bug_dom1"/>
</dbReference>
<dbReference type="AlphaFoldDB" id="A0A2W1P2P9"/>
<dbReference type="Pfam" id="PF03401">
    <property type="entry name" value="TctC"/>
    <property type="match status" value="1"/>
</dbReference>
<proteinExistence type="inferred from homology"/>
<comment type="caution">
    <text evidence="2">The sequence shown here is derived from an EMBL/GenBank/DDBJ whole genome shotgun (WGS) entry which is preliminary data.</text>
</comment>
<dbReference type="CDD" id="cd07012">
    <property type="entry name" value="PBP2_Bug_TTT"/>
    <property type="match status" value="1"/>
</dbReference>
<dbReference type="EMBL" id="NHRJ02000003">
    <property type="protein sequence ID" value="PZE21408.1"/>
    <property type="molecule type" value="Genomic_DNA"/>
</dbReference>
<gene>
    <name evidence="2" type="ORF">CBW46_008620</name>
</gene>
<dbReference type="Gene3D" id="3.40.190.10">
    <property type="entry name" value="Periplasmic binding protein-like II"/>
    <property type="match status" value="1"/>
</dbReference>
<organism evidence="2 3">
    <name type="scientific">Paenibacillus xerothermodurans</name>
    <dbReference type="NCBI Taxonomy" id="1977292"/>
    <lineage>
        <taxon>Bacteria</taxon>
        <taxon>Bacillati</taxon>
        <taxon>Bacillota</taxon>
        <taxon>Bacilli</taxon>
        <taxon>Bacillales</taxon>
        <taxon>Paenibacillaceae</taxon>
        <taxon>Paenibacillus</taxon>
    </lineage>
</organism>
<name>A0A2W1P2P9_PAEXE</name>
<comment type="similarity">
    <text evidence="1">Belongs to the UPF0065 (bug) family.</text>
</comment>
<dbReference type="Gene3D" id="3.40.190.150">
    <property type="entry name" value="Bordetella uptake gene, domain 1"/>
    <property type="match status" value="1"/>
</dbReference>
<evidence type="ECO:0000313" key="2">
    <source>
        <dbReference type="EMBL" id="PZE21408.1"/>
    </source>
</evidence>
<dbReference type="SUPFAM" id="SSF53850">
    <property type="entry name" value="Periplasmic binding protein-like II"/>
    <property type="match status" value="1"/>
</dbReference>
<accession>A0A2W1P2P9</accession>
<evidence type="ECO:0000256" key="1">
    <source>
        <dbReference type="ARBA" id="ARBA00006987"/>
    </source>
</evidence>
<dbReference type="PANTHER" id="PTHR42928">
    <property type="entry name" value="TRICARBOXYLATE-BINDING PROTEIN"/>
    <property type="match status" value="1"/>
</dbReference>
<evidence type="ECO:0000313" key="3">
    <source>
        <dbReference type="Proteomes" id="UP000214746"/>
    </source>
</evidence>
<protein>
    <submittedName>
        <fullName evidence="2">Tripartite tricarboxylate transporter substrate binding protein</fullName>
    </submittedName>
</protein>
<reference evidence="2" key="1">
    <citation type="submission" date="2018-06" db="EMBL/GenBank/DDBJ databases">
        <title>Paenibacillus xerothermodurans sp. nov. an extremely dry heat resistant spore forming bacterium isolated from the soil of Cape Canaveral, Florida.</title>
        <authorList>
            <person name="Seuylemezian A."/>
            <person name="Kaur N."/>
            <person name="Patil P."/>
            <person name="Patil P."/>
            <person name="Mayilraj S."/>
            <person name="Vaishampayan P."/>
        </authorList>
    </citation>
    <scope>NUCLEOTIDE SEQUENCE [LARGE SCALE GENOMIC DNA]</scope>
    <source>
        <strain evidence="2">ATCC 27380</strain>
    </source>
</reference>
<dbReference type="RefSeq" id="WP_089199604.1">
    <property type="nucleotide sequence ID" value="NZ_NHRJ02000003.1"/>
</dbReference>
<dbReference type="PIRSF" id="PIRSF017082">
    <property type="entry name" value="YflP"/>
    <property type="match status" value="1"/>
</dbReference>
<keyword evidence="3" id="KW-1185">Reference proteome</keyword>
<dbReference type="Proteomes" id="UP000214746">
    <property type="component" value="Unassembled WGS sequence"/>
</dbReference>
<dbReference type="OrthoDB" id="8881899at2"/>